<dbReference type="InterPro" id="IPR005174">
    <property type="entry name" value="KIB1-4_b-propeller"/>
</dbReference>
<evidence type="ECO:0000313" key="4">
    <source>
        <dbReference type="RefSeq" id="XP_010909528.1"/>
    </source>
</evidence>
<sequence>MADWSELPNDILGLIADRLLFLLDLYHFASVCKSWRPIALEKRHLSCQRPPLLMLPYEEDSATCSFISISNMEICKIFLPELRNKWCCGSSYGWLFTMDDDLEIYLLNPLSRVQVKLPPHPMFPDIIRRRKALGEKSDIWKYEIIHKVMLSDDPISNPNFLIMAIVSEYDECTFCRPGDKTWTSFKDWFKHYRCFCNAAIYDEKIYAVCINSIGVEFNINTLSVAQLVLDIPHARKDVEDIRYVVKSGEEILYILRYWTIIPHDEDGQEQLQDSGNDDDSNDDEDNDDDDDDSDEEEDEEDGNYFRTPFYRTVGFDVYKLELLKPGYEWIEVKSLGDRALFLDRGHCLSIYASDSNKCKANCIYFLDDNFYDCMRTIPRCSDTGIFNMVDGSIEPLPIAPLWSTPAIWLTQ</sequence>
<proteinExistence type="predicted"/>
<evidence type="ECO:0000313" key="3">
    <source>
        <dbReference type="Proteomes" id="UP000504607"/>
    </source>
</evidence>
<dbReference type="AlphaFoldDB" id="A0A6I9QH86"/>
<feature type="domain" description="KIB1-4 beta-propeller" evidence="2">
    <location>
        <begin position="66"/>
        <end position="387"/>
    </location>
</feature>
<dbReference type="Pfam" id="PF03478">
    <property type="entry name" value="Beta-prop_KIB1-4"/>
    <property type="match status" value="1"/>
</dbReference>
<evidence type="ECO:0000259" key="2">
    <source>
        <dbReference type="Pfam" id="PF03478"/>
    </source>
</evidence>
<keyword evidence="3" id="KW-1185">Reference proteome</keyword>
<dbReference type="InterPro" id="IPR050942">
    <property type="entry name" value="F-box_BR-signaling"/>
</dbReference>
<feature type="region of interest" description="Disordered" evidence="1">
    <location>
        <begin position="268"/>
        <end position="302"/>
    </location>
</feature>
<dbReference type="Proteomes" id="UP000504607">
    <property type="component" value="Unplaced"/>
</dbReference>
<dbReference type="OrthoDB" id="642536at2759"/>
<feature type="compositionally biased region" description="Acidic residues" evidence="1">
    <location>
        <begin position="275"/>
        <end position="302"/>
    </location>
</feature>
<reference evidence="4" key="1">
    <citation type="submission" date="2025-08" db="UniProtKB">
        <authorList>
            <consortium name="RefSeq"/>
        </authorList>
    </citation>
    <scope>IDENTIFICATION</scope>
</reference>
<protein>
    <submittedName>
        <fullName evidence="4">F-box protein At2g17690</fullName>
    </submittedName>
</protein>
<dbReference type="KEGG" id="egu:105035616"/>
<evidence type="ECO:0000256" key="1">
    <source>
        <dbReference type="SAM" id="MobiDB-lite"/>
    </source>
</evidence>
<organism evidence="3 4">
    <name type="scientific">Elaeis guineensis var. tenera</name>
    <name type="common">Oil palm</name>
    <dbReference type="NCBI Taxonomy" id="51953"/>
    <lineage>
        <taxon>Eukaryota</taxon>
        <taxon>Viridiplantae</taxon>
        <taxon>Streptophyta</taxon>
        <taxon>Embryophyta</taxon>
        <taxon>Tracheophyta</taxon>
        <taxon>Spermatophyta</taxon>
        <taxon>Magnoliopsida</taxon>
        <taxon>Liliopsida</taxon>
        <taxon>Arecaceae</taxon>
        <taxon>Arecoideae</taxon>
        <taxon>Cocoseae</taxon>
        <taxon>Elaeidinae</taxon>
        <taxon>Elaeis</taxon>
    </lineage>
</organism>
<gene>
    <name evidence="4" type="primary">LOC105035616</name>
</gene>
<accession>A0A6I9QH86</accession>
<name>A0A6I9QH86_ELAGV</name>
<dbReference type="Gene3D" id="1.20.1280.50">
    <property type="match status" value="1"/>
</dbReference>
<dbReference type="InParanoid" id="A0A6I9QH86"/>
<dbReference type="PANTHER" id="PTHR44259">
    <property type="entry name" value="OS07G0183000 PROTEIN-RELATED"/>
    <property type="match status" value="1"/>
</dbReference>
<dbReference type="GeneID" id="105035616"/>
<dbReference type="RefSeq" id="XP_010909528.1">
    <property type="nucleotide sequence ID" value="XM_010911226.3"/>
</dbReference>